<feature type="transmembrane region" description="Helical" evidence="13">
    <location>
        <begin position="273"/>
        <end position="291"/>
    </location>
</feature>
<dbReference type="Pfam" id="PF00122">
    <property type="entry name" value="E1-E2_ATPase"/>
    <property type="match status" value="1"/>
</dbReference>
<keyword evidence="11" id="KW-0406">Ion transport</keyword>
<evidence type="ECO:0000256" key="13">
    <source>
        <dbReference type="SAM" id="Phobius"/>
    </source>
</evidence>
<dbReference type="InterPro" id="IPR036163">
    <property type="entry name" value="HMA_dom_sf"/>
</dbReference>
<dbReference type="GO" id="GO:0016887">
    <property type="term" value="F:ATP hydrolysis activity"/>
    <property type="evidence" value="ECO:0007669"/>
    <property type="project" value="InterPro"/>
</dbReference>
<dbReference type="InterPro" id="IPR006121">
    <property type="entry name" value="HMA_dom"/>
</dbReference>
<keyword evidence="9" id="KW-1278">Translocase</keyword>
<feature type="domain" description="HMA" evidence="14">
    <location>
        <begin position="92"/>
        <end position="158"/>
    </location>
</feature>
<dbReference type="PRINTS" id="PR00119">
    <property type="entry name" value="CATATPASE"/>
</dbReference>
<evidence type="ECO:0000256" key="5">
    <source>
        <dbReference type="ARBA" id="ARBA00022553"/>
    </source>
</evidence>
<dbReference type="GO" id="GO:0005507">
    <property type="term" value="F:copper ion binding"/>
    <property type="evidence" value="ECO:0007669"/>
    <property type="project" value="TreeGrafter"/>
</dbReference>
<keyword evidence="6 13" id="KW-0812">Transmembrane</keyword>
<dbReference type="GO" id="GO:0005524">
    <property type="term" value="F:ATP binding"/>
    <property type="evidence" value="ECO:0007669"/>
    <property type="project" value="InterPro"/>
</dbReference>
<dbReference type="InterPro" id="IPR023299">
    <property type="entry name" value="ATPase_P-typ_cyto_dom_N"/>
</dbReference>
<dbReference type="GO" id="GO:0043682">
    <property type="term" value="F:P-type divalent copper transporter activity"/>
    <property type="evidence" value="ECO:0007669"/>
    <property type="project" value="TreeGrafter"/>
</dbReference>
<gene>
    <name evidence="16" type="ORF">C3F09_12540</name>
</gene>
<dbReference type="PANTHER" id="PTHR43520:SF5">
    <property type="entry name" value="CATION-TRANSPORTING P-TYPE ATPASE-RELATED"/>
    <property type="match status" value="1"/>
</dbReference>
<dbReference type="SUPFAM" id="SSF81653">
    <property type="entry name" value="Calcium ATPase, transduction domain A"/>
    <property type="match status" value="1"/>
</dbReference>
<dbReference type="NCBIfam" id="TIGR01494">
    <property type="entry name" value="ATPase_P-type"/>
    <property type="match status" value="1"/>
</dbReference>
<keyword evidence="7" id="KW-0479">Metal-binding</keyword>
<dbReference type="InterPro" id="IPR018303">
    <property type="entry name" value="ATPase_P-typ_P_site"/>
</dbReference>
<feature type="transmembrane region" description="Helical" evidence="13">
    <location>
        <begin position="746"/>
        <end position="766"/>
    </location>
</feature>
<dbReference type="PANTHER" id="PTHR43520">
    <property type="entry name" value="ATP7, ISOFORM B"/>
    <property type="match status" value="1"/>
</dbReference>
<name>A0A855WTR5_9BACT</name>
<dbReference type="InterPro" id="IPR023214">
    <property type="entry name" value="HAD_sf"/>
</dbReference>
<dbReference type="InterPro" id="IPR001757">
    <property type="entry name" value="P_typ_ATPase"/>
</dbReference>
<evidence type="ECO:0000313" key="17">
    <source>
        <dbReference type="Proteomes" id="UP000250918"/>
    </source>
</evidence>
<keyword evidence="5" id="KW-0597">Phosphoprotein</keyword>
<keyword evidence="8" id="KW-0460">Magnesium</keyword>
<dbReference type="Pfam" id="PF00702">
    <property type="entry name" value="Hydrolase"/>
    <property type="match status" value="1"/>
</dbReference>
<evidence type="ECO:0000256" key="3">
    <source>
        <dbReference type="ARBA" id="ARBA00022448"/>
    </source>
</evidence>
<dbReference type="Gene3D" id="3.40.1110.10">
    <property type="entry name" value="Calcium-transporting ATPase, cytoplasmic domain N"/>
    <property type="match status" value="1"/>
</dbReference>
<dbReference type="Gene3D" id="3.30.70.100">
    <property type="match status" value="1"/>
</dbReference>
<dbReference type="InterPro" id="IPR017896">
    <property type="entry name" value="4Fe4S_Fe-S-bd"/>
</dbReference>
<keyword evidence="12 13" id="KW-0472">Membrane</keyword>
<dbReference type="EMBL" id="PQAP01000222">
    <property type="protein sequence ID" value="PWB67971.1"/>
    <property type="molecule type" value="Genomic_DNA"/>
</dbReference>
<dbReference type="InterPro" id="IPR008250">
    <property type="entry name" value="ATPase_P-typ_transduc_dom_A_sf"/>
</dbReference>
<dbReference type="InterPro" id="IPR059000">
    <property type="entry name" value="ATPase_P-type_domA"/>
</dbReference>
<evidence type="ECO:0000256" key="10">
    <source>
        <dbReference type="ARBA" id="ARBA00022989"/>
    </source>
</evidence>
<evidence type="ECO:0000256" key="12">
    <source>
        <dbReference type="ARBA" id="ARBA00023136"/>
    </source>
</evidence>
<protein>
    <submittedName>
        <fullName evidence="16">Heavy metal translocating P-type ATPase</fullName>
    </submittedName>
</protein>
<evidence type="ECO:0000256" key="2">
    <source>
        <dbReference type="ARBA" id="ARBA00006024"/>
    </source>
</evidence>
<dbReference type="Gene3D" id="3.40.50.1000">
    <property type="entry name" value="HAD superfamily/HAD-like"/>
    <property type="match status" value="1"/>
</dbReference>
<dbReference type="InterPro" id="IPR021993">
    <property type="entry name" value="ATPase-cat-bd"/>
</dbReference>
<comment type="similarity">
    <text evidence="2">Belongs to the cation transport ATPase (P-type) (TC 3.A.3) family. Type IB subfamily.</text>
</comment>
<comment type="caution">
    <text evidence="16">The sequence shown here is derived from an EMBL/GenBank/DDBJ whole genome shotgun (WGS) entry which is preliminary data.</text>
</comment>
<evidence type="ECO:0000256" key="9">
    <source>
        <dbReference type="ARBA" id="ARBA00022967"/>
    </source>
</evidence>
<dbReference type="PROSITE" id="PS00154">
    <property type="entry name" value="ATPASE_E1_E2"/>
    <property type="match status" value="1"/>
</dbReference>
<feature type="transmembrane region" description="Helical" evidence="13">
    <location>
        <begin position="424"/>
        <end position="445"/>
    </location>
</feature>
<accession>A0A855WTR5</accession>
<keyword evidence="10 13" id="KW-1133">Transmembrane helix</keyword>
<evidence type="ECO:0000256" key="7">
    <source>
        <dbReference type="ARBA" id="ARBA00022723"/>
    </source>
</evidence>
<feature type="transmembrane region" description="Helical" evidence="13">
    <location>
        <begin position="451"/>
        <end position="475"/>
    </location>
</feature>
<evidence type="ECO:0000256" key="4">
    <source>
        <dbReference type="ARBA" id="ARBA00022475"/>
    </source>
</evidence>
<dbReference type="SUPFAM" id="SSF56784">
    <property type="entry name" value="HAD-like"/>
    <property type="match status" value="1"/>
</dbReference>
<evidence type="ECO:0000256" key="6">
    <source>
        <dbReference type="ARBA" id="ARBA00022692"/>
    </source>
</evidence>
<dbReference type="AlphaFoldDB" id="A0A855WTR5"/>
<evidence type="ECO:0000313" key="16">
    <source>
        <dbReference type="EMBL" id="PWB67971.1"/>
    </source>
</evidence>
<reference evidence="16 17" key="1">
    <citation type="journal article" date="2018" name="ISME J.">
        <title>A methanotrophic archaeon couples anaerobic oxidation of methane to Fe(III) reduction.</title>
        <authorList>
            <person name="Cai C."/>
            <person name="Leu A.O."/>
            <person name="Xie G.J."/>
            <person name="Guo J."/>
            <person name="Feng Y."/>
            <person name="Zhao J.X."/>
            <person name="Tyson G.W."/>
            <person name="Yuan Z."/>
            <person name="Hu S."/>
        </authorList>
    </citation>
    <scope>NUCLEOTIDE SEQUENCE [LARGE SCALE GENOMIC DNA]</scope>
    <source>
        <strain evidence="16">FeB_12</strain>
    </source>
</reference>
<dbReference type="GO" id="GO:0055070">
    <property type="term" value="P:copper ion homeostasis"/>
    <property type="evidence" value="ECO:0007669"/>
    <property type="project" value="TreeGrafter"/>
</dbReference>
<dbReference type="PROSITE" id="PS50846">
    <property type="entry name" value="HMA_2"/>
    <property type="match status" value="1"/>
</dbReference>
<evidence type="ECO:0000256" key="1">
    <source>
        <dbReference type="ARBA" id="ARBA00004651"/>
    </source>
</evidence>
<dbReference type="Pfam" id="PF12156">
    <property type="entry name" value="ATPase-cat_bd"/>
    <property type="match status" value="1"/>
</dbReference>
<dbReference type="Gene3D" id="2.70.150.10">
    <property type="entry name" value="Calcium-transporting ATPase, cytoplasmic transduction domain A"/>
    <property type="match status" value="1"/>
</dbReference>
<feature type="domain" description="4Fe-4S ferredoxin-type" evidence="15">
    <location>
        <begin position="1"/>
        <end position="30"/>
    </location>
</feature>
<dbReference type="InterPro" id="IPR036412">
    <property type="entry name" value="HAD-like_sf"/>
</dbReference>
<evidence type="ECO:0000256" key="8">
    <source>
        <dbReference type="ARBA" id="ARBA00022842"/>
    </source>
</evidence>
<dbReference type="InterPro" id="IPR023298">
    <property type="entry name" value="ATPase_P-typ_TM_dom_sf"/>
</dbReference>
<dbReference type="CDD" id="cd00371">
    <property type="entry name" value="HMA"/>
    <property type="match status" value="1"/>
</dbReference>
<dbReference type="SUPFAM" id="SSF55008">
    <property type="entry name" value="HMA, heavy metal-associated domain"/>
    <property type="match status" value="1"/>
</dbReference>
<comment type="subcellular location">
    <subcellularLocation>
        <location evidence="1">Cell membrane</location>
        <topology evidence="1">Multi-pass membrane protein</topology>
    </subcellularLocation>
</comment>
<evidence type="ECO:0000259" key="14">
    <source>
        <dbReference type="PROSITE" id="PS50846"/>
    </source>
</evidence>
<sequence>MTPKVSAKQETLCDHCGAACPSDAPSAADKHFCCAGCKAVYELLHATRMGSYYDRADNPGLRPTEVETDRFAYLDNDDVRTRLVTYVDGEVVQVQLSVPQMHCVSCIWLLEHLERLDPSIVHSQVNFVRRQLTVRFDQSRLSIRRLVELLARLGYEPQIQLDSLDRTQGHNPNRSLYLKIGVAGFALGNIMLMAFPGYLGSDPSRDPFLTLLFSYASLALALPVLLYSANDYFRSAWRGVRMQTITIEFPLALGLAVLFGRSVYDIFTGLGPGYLDSFTGLVFLLLVGRVFQQRTYERLSFDRDYTAYFPVAVTRKNRDGQTSVPITDLKVGDRIVVRHQELVPADAVLISGEGHLDYSFVTGEAAPKNAVSGTMVYAGGRQTGGAIELEVVREVSQGYLTSLWNNEVFRTENRTPLSGLANRAGLWFTISVLVVAALSAIWWLSHDPGRAVNAVVAVLIVACPCALALCSPFALGTAQRIMGRHNLFLKNSTTVEKMASTDSIVFDKTGTLTDPGAPVIRFEGTTLTANERAMIASLASHSNHPTSKAIASNLAGGPTVAAAEFREESGRGISGVVDGHIIRIGRSDWAGIVQRSSDERESMQGTFITIDGGLRGKFLFSSAYRDGIAVGLGELKKQHDVTVLSGDNDSERSRLEALLGKDSNLIFDRSPHQKLEYIERLQQQGRRVLMVGDGLNDAGALKAAATGIAITENSSAFSPACDGILDARSLGRLAQFLQLARRTRSVILAGFAISVLYNVIGLYFAATGRLTPLVSAILMPSSSISVVLFASLATRLQAKRSGL</sequence>
<dbReference type="PROSITE" id="PS51379">
    <property type="entry name" value="4FE4S_FER_2"/>
    <property type="match status" value="1"/>
</dbReference>
<dbReference type="Gene3D" id="1.20.1110.10">
    <property type="entry name" value="Calcium-transporting ATPase, transmembrane domain"/>
    <property type="match status" value="1"/>
</dbReference>
<dbReference type="PRINTS" id="PR00943">
    <property type="entry name" value="CUATPASE"/>
</dbReference>
<dbReference type="GO" id="GO:0005886">
    <property type="term" value="C:plasma membrane"/>
    <property type="evidence" value="ECO:0007669"/>
    <property type="project" value="UniProtKB-SubCell"/>
</dbReference>
<keyword evidence="3" id="KW-0813">Transport</keyword>
<dbReference type="Proteomes" id="UP000250918">
    <property type="component" value="Unassembled WGS sequence"/>
</dbReference>
<feature type="transmembrane region" description="Helical" evidence="13">
    <location>
        <begin position="772"/>
        <end position="793"/>
    </location>
</feature>
<feature type="transmembrane region" description="Helical" evidence="13">
    <location>
        <begin position="208"/>
        <end position="228"/>
    </location>
</feature>
<keyword evidence="4" id="KW-1003">Cell membrane</keyword>
<dbReference type="SUPFAM" id="SSF81665">
    <property type="entry name" value="Calcium ATPase, transmembrane domain M"/>
    <property type="match status" value="1"/>
</dbReference>
<feature type="transmembrane region" description="Helical" evidence="13">
    <location>
        <begin position="176"/>
        <end position="196"/>
    </location>
</feature>
<organism evidence="16 17">
    <name type="scientific">candidate division GN15 bacterium</name>
    <dbReference type="NCBI Taxonomy" id="2072418"/>
    <lineage>
        <taxon>Bacteria</taxon>
        <taxon>candidate division GN15</taxon>
    </lineage>
</organism>
<evidence type="ECO:0000256" key="11">
    <source>
        <dbReference type="ARBA" id="ARBA00023065"/>
    </source>
</evidence>
<evidence type="ECO:0000259" key="15">
    <source>
        <dbReference type="PROSITE" id="PS51379"/>
    </source>
</evidence>
<proteinExistence type="inferred from homology"/>